<protein>
    <recommendedName>
        <fullName evidence="1">Core domain-containing protein</fullName>
    </recommendedName>
</protein>
<dbReference type="Gene3D" id="2.60.300.12">
    <property type="entry name" value="HesB-like domain"/>
    <property type="match status" value="1"/>
</dbReference>
<dbReference type="Pfam" id="PF01521">
    <property type="entry name" value="Fe-S_biosyn"/>
    <property type="match status" value="1"/>
</dbReference>
<feature type="domain" description="Core" evidence="1">
    <location>
        <begin position="1"/>
        <end position="104"/>
    </location>
</feature>
<comment type="caution">
    <text evidence="2">The sequence shown here is derived from an EMBL/GenBank/DDBJ whole genome shotgun (WGS) entry which is preliminary data.</text>
</comment>
<dbReference type="AlphaFoldDB" id="A0A0C2R6L9"/>
<sequence>MKIEITERAAEKIREKMKNENGYVKLKYDTEGTGCVMNGVPVLWYVDEAEEGDVTIETNKFPILVEKPKMVFYDKELKIDYSDGSNMFQLKSPGQTINGRMGFKNQ</sequence>
<name>A0A0C2R6L9_9BACL</name>
<dbReference type="OrthoDB" id="2361087at2"/>
<evidence type="ECO:0000259" key="1">
    <source>
        <dbReference type="Pfam" id="PF01521"/>
    </source>
</evidence>
<organism evidence="2 3">
    <name type="scientific">Jeotgalibacillus campisalis</name>
    <dbReference type="NCBI Taxonomy" id="220754"/>
    <lineage>
        <taxon>Bacteria</taxon>
        <taxon>Bacillati</taxon>
        <taxon>Bacillota</taxon>
        <taxon>Bacilli</taxon>
        <taxon>Bacillales</taxon>
        <taxon>Caryophanaceae</taxon>
        <taxon>Jeotgalibacillus</taxon>
    </lineage>
</organism>
<evidence type="ECO:0000313" key="3">
    <source>
        <dbReference type="Proteomes" id="UP000031972"/>
    </source>
</evidence>
<evidence type="ECO:0000313" key="2">
    <source>
        <dbReference type="EMBL" id="KIL45895.1"/>
    </source>
</evidence>
<gene>
    <name evidence="2" type="ORF">KR50_25700</name>
</gene>
<dbReference type="SUPFAM" id="SSF89360">
    <property type="entry name" value="HesB-like domain"/>
    <property type="match status" value="1"/>
</dbReference>
<dbReference type="InterPro" id="IPR035903">
    <property type="entry name" value="HesB-like_dom_sf"/>
</dbReference>
<reference evidence="2 3" key="1">
    <citation type="submission" date="2015-01" db="EMBL/GenBank/DDBJ databases">
        <title>Jeotgalibacillus campisalis genome sequencing.</title>
        <authorList>
            <person name="Goh K.M."/>
            <person name="Chan K.-G."/>
            <person name="Yaakop A.S."/>
            <person name="Ee R."/>
            <person name="Gan H.M."/>
            <person name="Chan C.S."/>
        </authorList>
    </citation>
    <scope>NUCLEOTIDE SEQUENCE [LARGE SCALE GENOMIC DNA]</scope>
    <source>
        <strain evidence="2 3">SF-57</strain>
    </source>
</reference>
<dbReference type="PATRIC" id="fig|220754.4.peg.2587"/>
<dbReference type="Proteomes" id="UP000031972">
    <property type="component" value="Unassembled WGS sequence"/>
</dbReference>
<dbReference type="InterPro" id="IPR000361">
    <property type="entry name" value="ATAP_core_dom"/>
</dbReference>
<dbReference type="RefSeq" id="WP_041059030.1">
    <property type="nucleotide sequence ID" value="NZ_JXRR01000017.1"/>
</dbReference>
<dbReference type="EMBL" id="JXRR01000017">
    <property type="protein sequence ID" value="KIL45895.1"/>
    <property type="molecule type" value="Genomic_DNA"/>
</dbReference>
<keyword evidence="3" id="KW-1185">Reference proteome</keyword>
<proteinExistence type="predicted"/>
<accession>A0A0C2R6L9</accession>